<dbReference type="Gene3D" id="3.40.190.10">
    <property type="entry name" value="Periplasmic binding protein-like II"/>
    <property type="match status" value="1"/>
</dbReference>
<evidence type="ECO:0000256" key="7">
    <source>
        <dbReference type="ARBA" id="ARBA00023180"/>
    </source>
</evidence>
<feature type="transmembrane region" description="Helical" evidence="8">
    <location>
        <begin position="192"/>
        <end position="211"/>
    </location>
</feature>
<dbReference type="Proteomes" id="UP000235965">
    <property type="component" value="Unassembled WGS sequence"/>
</dbReference>
<dbReference type="FunCoup" id="A0A2J7PHJ7">
    <property type="interactions" value="101"/>
</dbReference>
<evidence type="ECO:0000256" key="3">
    <source>
        <dbReference type="ARBA" id="ARBA00022692"/>
    </source>
</evidence>
<evidence type="ECO:0000256" key="6">
    <source>
        <dbReference type="ARBA" id="ARBA00023170"/>
    </source>
</evidence>
<dbReference type="PANTHER" id="PTHR42643">
    <property type="entry name" value="IONOTROPIC RECEPTOR 20A-RELATED"/>
    <property type="match status" value="1"/>
</dbReference>
<keyword evidence="7" id="KW-0325">Glycoprotein</keyword>
<keyword evidence="4 8" id="KW-1133">Transmembrane helix</keyword>
<evidence type="ECO:0000256" key="8">
    <source>
        <dbReference type="SAM" id="Phobius"/>
    </source>
</evidence>
<evidence type="ECO:0000256" key="5">
    <source>
        <dbReference type="ARBA" id="ARBA00023136"/>
    </source>
</evidence>
<organism evidence="9 10">
    <name type="scientific">Cryptotermes secundus</name>
    <dbReference type="NCBI Taxonomy" id="105785"/>
    <lineage>
        <taxon>Eukaryota</taxon>
        <taxon>Metazoa</taxon>
        <taxon>Ecdysozoa</taxon>
        <taxon>Arthropoda</taxon>
        <taxon>Hexapoda</taxon>
        <taxon>Insecta</taxon>
        <taxon>Pterygota</taxon>
        <taxon>Neoptera</taxon>
        <taxon>Polyneoptera</taxon>
        <taxon>Dictyoptera</taxon>
        <taxon>Blattodea</taxon>
        <taxon>Blattoidea</taxon>
        <taxon>Termitoidae</taxon>
        <taxon>Kalotermitidae</taxon>
        <taxon>Cryptotermitinae</taxon>
        <taxon>Cryptotermes</taxon>
    </lineage>
</organism>
<proteinExistence type="predicted"/>
<dbReference type="OrthoDB" id="8195814at2759"/>
<dbReference type="SUPFAM" id="SSF53850">
    <property type="entry name" value="Periplasmic binding protein-like II"/>
    <property type="match status" value="1"/>
</dbReference>
<dbReference type="InterPro" id="IPR052192">
    <property type="entry name" value="Insect_Ionotropic_Sensory_Rcpt"/>
</dbReference>
<evidence type="ECO:0000256" key="1">
    <source>
        <dbReference type="ARBA" id="ARBA00004651"/>
    </source>
</evidence>
<dbReference type="STRING" id="105785.A0A2J7PHJ7"/>
<evidence type="ECO:0000313" key="10">
    <source>
        <dbReference type="Proteomes" id="UP000235965"/>
    </source>
</evidence>
<keyword evidence="6" id="KW-0675">Receptor</keyword>
<feature type="transmembrane region" description="Helical" evidence="8">
    <location>
        <begin position="400"/>
        <end position="418"/>
    </location>
</feature>
<evidence type="ECO:0000256" key="2">
    <source>
        <dbReference type="ARBA" id="ARBA00022475"/>
    </source>
</evidence>
<keyword evidence="10" id="KW-1185">Reference proteome</keyword>
<dbReference type="GO" id="GO:0005886">
    <property type="term" value="C:plasma membrane"/>
    <property type="evidence" value="ECO:0007669"/>
    <property type="project" value="UniProtKB-SubCell"/>
</dbReference>
<evidence type="ECO:0000256" key="4">
    <source>
        <dbReference type="ARBA" id="ARBA00022989"/>
    </source>
</evidence>
<keyword evidence="2" id="KW-1003">Cell membrane</keyword>
<keyword evidence="5 8" id="KW-0472">Membrane</keyword>
<name>A0A2J7PHJ7_9NEOP</name>
<dbReference type="InParanoid" id="A0A2J7PHJ7"/>
<reference evidence="9 10" key="1">
    <citation type="submission" date="2017-12" db="EMBL/GenBank/DDBJ databases">
        <title>Hemimetabolous genomes reveal molecular basis of termite eusociality.</title>
        <authorList>
            <person name="Harrison M.C."/>
            <person name="Jongepier E."/>
            <person name="Robertson H.M."/>
            <person name="Arning N."/>
            <person name="Bitard-Feildel T."/>
            <person name="Chao H."/>
            <person name="Childers C.P."/>
            <person name="Dinh H."/>
            <person name="Doddapaneni H."/>
            <person name="Dugan S."/>
            <person name="Gowin J."/>
            <person name="Greiner C."/>
            <person name="Han Y."/>
            <person name="Hu H."/>
            <person name="Hughes D.S.T."/>
            <person name="Huylmans A.-K."/>
            <person name="Kemena C."/>
            <person name="Kremer L.P.M."/>
            <person name="Lee S.L."/>
            <person name="Lopez-Ezquerra A."/>
            <person name="Mallet L."/>
            <person name="Monroy-Kuhn J.M."/>
            <person name="Moser A."/>
            <person name="Murali S.C."/>
            <person name="Muzny D.M."/>
            <person name="Otani S."/>
            <person name="Piulachs M.-D."/>
            <person name="Poelchau M."/>
            <person name="Qu J."/>
            <person name="Schaub F."/>
            <person name="Wada-Katsumata A."/>
            <person name="Worley K.C."/>
            <person name="Xie Q."/>
            <person name="Ylla G."/>
            <person name="Poulsen M."/>
            <person name="Gibbs R.A."/>
            <person name="Schal C."/>
            <person name="Richards S."/>
            <person name="Belles X."/>
            <person name="Korb J."/>
            <person name="Bornberg-Bauer E."/>
        </authorList>
    </citation>
    <scope>NUCLEOTIDE SEQUENCE [LARGE SCALE GENOMIC DNA]</scope>
    <source>
        <tissue evidence="9">Whole body</tissue>
    </source>
</reference>
<sequence>MFRRFPTAIPRTECHPDDINCTVTYTGVDAFVLYSLARYLNFTPVIRQPLDGQEYGYATKNGTFMGAIGDIVYGKADISMNGIFIKPYGSDKILFTHNAYSDQVCIIVPKAKRMPKWLAVFGPLDSAVALSVLGLYTINVCFYFLINQTRRYYQSNLLESNITWSIILMEMFCPFVSLPLTRMPVVSSQRIFLGTCLIFGLVLTSVMKGMLVTGMTKPYYYPDINTLEELYASDLTIYTDSPSLMDTFGIPHLNRTFRMFDINPTMDGLSRRVQAVLSTVDFWGAIATERNAAAMARKSDYQFGVPQTKYQASDGSPLLHVVRECPRHYLLGYLMPRGSPYLSRVNDGIARLVEAGIVQHWKETMPSNGGIHDKFNVSHLREMVMNEENSKAFSLKDLQLAFYILAIGLFGSVIIFCFEMNARKKRLGELQDRSW</sequence>
<dbReference type="AlphaFoldDB" id="A0A2J7PHJ7"/>
<comment type="subcellular location">
    <subcellularLocation>
        <location evidence="1">Cell membrane</location>
        <topology evidence="1">Multi-pass membrane protein</topology>
    </subcellularLocation>
</comment>
<evidence type="ECO:0008006" key="11">
    <source>
        <dbReference type="Google" id="ProtNLM"/>
    </source>
</evidence>
<dbReference type="EMBL" id="NEVH01025135">
    <property type="protein sequence ID" value="PNF15817.1"/>
    <property type="molecule type" value="Genomic_DNA"/>
</dbReference>
<gene>
    <name evidence="9" type="ORF">B7P43_G09893</name>
</gene>
<keyword evidence="3 8" id="KW-0812">Transmembrane</keyword>
<feature type="transmembrane region" description="Helical" evidence="8">
    <location>
        <begin position="117"/>
        <end position="146"/>
    </location>
</feature>
<protein>
    <recommendedName>
        <fullName evidence="11">Ionotropic glutamate receptor L-glutamate and glycine-binding domain-containing protein</fullName>
    </recommendedName>
</protein>
<comment type="caution">
    <text evidence="9">The sequence shown here is derived from an EMBL/GenBank/DDBJ whole genome shotgun (WGS) entry which is preliminary data.</text>
</comment>
<accession>A0A2J7PHJ7</accession>
<dbReference type="PANTHER" id="PTHR42643:SF38">
    <property type="entry name" value="IONOTROPIC RECEPTOR 100A"/>
    <property type="match status" value="1"/>
</dbReference>
<evidence type="ECO:0000313" key="9">
    <source>
        <dbReference type="EMBL" id="PNF15817.1"/>
    </source>
</evidence>